<dbReference type="Proteomes" id="UP001521931">
    <property type="component" value="Unassembled WGS sequence"/>
</dbReference>
<evidence type="ECO:0000313" key="4">
    <source>
        <dbReference type="EMBL" id="MCG7323296.1"/>
    </source>
</evidence>
<dbReference type="InterPro" id="IPR011042">
    <property type="entry name" value="6-blade_b-propeller_TolB-like"/>
</dbReference>
<gene>
    <name evidence="4" type="ORF">MHL29_15545</name>
</gene>
<dbReference type="RefSeq" id="WP_239265972.1">
    <property type="nucleotide sequence ID" value="NZ_JAKRCV010000067.1"/>
</dbReference>
<reference evidence="4 5" key="1">
    <citation type="submission" date="2022-02" db="EMBL/GenBank/DDBJ databases">
        <title>Uncovering new skin microbiome diversity through culturing and metagenomics.</title>
        <authorList>
            <person name="Conlan S."/>
            <person name="Deming C."/>
            <person name="Nisc Comparative Sequencing Program N."/>
            <person name="Segre J.A."/>
        </authorList>
    </citation>
    <scope>NUCLEOTIDE SEQUENCE [LARGE SCALE GENOMIC DNA]</scope>
    <source>
        <strain evidence="4 5">ACRQZ</strain>
    </source>
</reference>
<keyword evidence="5" id="KW-1185">Reference proteome</keyword>
<proteinExistence type="predicted"/>
<organism evidence="4 5">
    <name type="scientific">Arsenicicoccus bolidensis</name>
    <dbReference type="NCBI Taxonomy" id="229480"/>
    <lineage>
        <taxon>Bacteria</taxon>
        <taxon>Bacillati</taxon>
        <taxon>Actinomycetota</taxon>
        <taxon>Actinomycetes</taxon>
        <taxon>Micrococcales</taxon>
        <taxon>Intrasporangiaceae</taxon>
        <taxon>Arsenicicoccus</taxon>
    </lineage>
</organism>
<dbReference type="InterPro" id="IPR011041">
    <property type="entry name" value="Quinoprot_gluc/sorb_DH_b-prop"/>
</dbReference>
<dbReference type="SUPFAM" id="SSF50952">
    <property type="entry name" value="Soluble quinoprotein glucose dehydrogenase"/>
    <property type="match status" value="1"/>
</dbReference>
<dbReference type="PANTHER" id="PTHR19328">
    <property type="entry name" value="HEDGEHOG-INTERACTING PROTEIN"/>
    <property type="match status" value="1"/>
</dbReference>
<protein>
    <submittedName>
        <fullName evidence="4">PQQ-dependent sugar dehydrogenase</fullName>
    </submittedName>
</protein>
<evidence type="ECO:0000259" key="3">
    <source>
        <dbReference type="Pfam" id="PF07995"/>
    </source>
</evidence>
<dbReference type="Pfam" id="PF07995">
    <property type="entry name" value="GSDH"/>
    <property type="match status" value="1"/>
</dbReference>
<evidence type="ECO:0000256" key="2">
    <source>
        <dbReference type="SAM" id="SignalP"/>
    </source>
</evidence>
<feature type="region of interest" description="Disordered" evidence="1">
    <location>
        <begin position="23"/>
        <end position="75"/>
    </location>
</feature>
<evidence type="ECO:0000256" key="1">
    <source>
        <dbReference type="SAM" id="MobiDB-lite"/>
    </source>
</evidence>
<feature type="domain" description="Glucose/Sorbosone dehydrogenase" evidence="3">
    <location>
        <begin position="84"/>
        <end position="380"/>
    </location>
</feature>
<dbReference type="PROSITE" id="PS51257">
    <property type="entry name" value="PROKAR_LIPOPROTEIN"/>
    <property type="match status" value="1"/>
</dbReference>
<dbReference type="InterPro" id="IPR012938">
    <property type="entry name" value="Glc/Sorbosone_DH"/>
</dbReference>
<accession>A0ABS9Q601</accession>
<feature type="chain" id="PRO_5046938969" evidence="2">
    <location>
        <begin position="22"/>
        <end position="402"/>
    </location>
</feature>
<feature type="signal peptide" evidence="2">
    <location>
        <begin position="1"/>
        <end position="21"/>
    </location>
</feature>
<evidence type="ECO:0000313" key="5">
    <source>
        <dbReference type="Proteomes" id="UP001521931"/>
    </source>
</evidence>
<name>A0ABS9Q601_9MICO</name>
<sequence length="402" mass="42026">MPKPRRLALPLLSGLTAGLLAVTACTGSPPSPSSTPSSASSPAPSSPATSSTSTAPASPATPGSATSGATTPTATSPVEVATGLDVPWGLAFLPDGSALVTLRDEGRVLRVREGAQPVEVGRIDGVEANGEGGLLGIAVSREFATDRRVFVYHTTGEDNRVARLRLEGDRLVPERVILSGIPSGGIHNGGRIKVGPDGMLWVPTGDASERDQAPDPSSLGGKILRVTADGAPAPGNPDPSSPVWSRGHRNVQGLAWDGEQRLWATEFGQNTWDELNLIEKGRDYGWPTVEGRRQDTAGGGDARYTDPLVVWSTDQASPSGLAIGVDGAAYVAALMGERLWRVPLQGSTTGEPQALLQGTYGRLRTVERGPDGRLWIITSNTFRGDERDGDDRIVILPASTGR</sequence>
<comment type="caution">
    <text evidence="4">The sequence shown here is derived from an EMBL/GenBank/DDBJ whole genome shotgun (WGS) entry which is preliminary data.</text>
</comment>
<keyword evidence="2" id="KW-0732">Signal</keyword>
<dbReference type="EMBL" id="JAKRCV010000067">
    <property type="protein sequence ID" value="MCG7323296.1"/>
    <property type="molecule type" value="Genomic_DNA"/>
</dbReference>
<dbReference type="Gene3D" id="2.120.10.30">
    <property type="entry name" value="TolB, C-terminal domain"/>
    <property type="match status" value="1"/>
</dbReference>
<dbReference type="PANTHER" id="PTHR19328:SF13">
    <property type="entry name" value="HIPL1 PROTEIN"/>
    <property type="match status" value="1"/>
</dbReference>